<proteinExistence type="predicted"/>
<name>A0ABW2D7B9_9ACTN</name>
<evidence type="ECO:0000259" key="1">
    <source>
        <dbReference type="Pfam" id="PF00535"/>
    </source>
</evidence>
<evidence type="ECO:0000313" key="2">
    <source>
        <dbReference type="EMBL" id="MFC6958287.1"/>
    </source>
</evidence>
<organism evidence="2 3">
    <name type="scientific">Glycomyces mayteni</name>
    <dbReference type="NCBI Taxonomy" id="543887"/>
    <lineage>
        <taxon>Bacteria</taxon>
        <taxon>Bacillati</taxon>
        <taxon>Actinomycetota</taxon>
        <taxon>Actinomycetes</taxon>
        <taxon>Glycomycetales</taxon>
        <taxon>Glycomycetaceae</taxon>
        <taxon>Glycomyces</taxon>
    </lineage>
</organism>
<dbReference type="RefSeq" id="WP_382346730.1">
    <property type="nucleotide sequence ID" value="NZ_JBHMBP010000001.1"/>
</dbReference>
<accession>A0ABW2D7B9</accession>
<dbReference type="InterPro" id="IPR001173">
    <property type="entry name" value="Glyco_trans_2-like"/>
</dbReference>
<dbReference type="EMBL" id="JBHSYS010000003">
    <property type="protein sequence ID" value="MFC6958287.1"/>
    <property type="molecule type" value="Genomic_DNA"/>
</dbReference>
<reference evidence="3" key="1">
    <citation type="journal article" date="2019" name="Int. J. Syst. Evol. Microbiol.">
        <title>The Global Catalogue of Microorganisms (GCM) 10K type strain sequencing project: providing services to taxonomists for standard genome sequencing and annotation.</title>
        <authorList>
            <consortium name="The Broad Institute Genomics Platform"/>
            <consortium name="The Broad Institute Genome Sequencing Center for Infectious Disease"/>
            <person name="Wu L."/>
            <person name="Ma J."/>
        </authorList>
    </citation>
    <scope>NUCLEOTIDE SEQUENCE [LARGE SCALE GENOMIC DNA]</scope>
    <source>
        <strain evidence="3">KACC 12634</strain>
    </source>
</reference>
<dbReference type="PANTHER" id="PTHR43685:SF3">
    <property type="entry name" value="SLR2126 PROTEIN"/>
    <property type="match status" value="1"/>
</dbReference>
<dbReference type="GO" id="GO:0016757">
    <property type="term" value="F:glycosyltransferase activity"/>
    <property type="evidence" value="ECO:0007669"/>
    <property type="project" value="UniProtKB-KW"/>
</dbReference>
<keyword evidence="3" id="KW-1185">Reference proteome</keyword>
<feature type="domain" description="Glycosyltransferase 2-like" evidence="1">
    <location>
        <begin position="35"/>
        <end position="153"/>
    </location>
</feature>
<protein>
    <submittedName>
        <fullName evidence="2">Glycosyltransferase</fullName>
        <ecNumber evidence="2">2.4.-.-</ecNumber>
    </submittedName>
</protein>
<dbReference type="Gene3D" id="3.90.550.10">
    <property type="entry name" value="Spore Coat Polysaccharide Biosynthesis Protein SpsA, Chain A"/>
    <property type="match status" value="1"/>
</dbReference>
<evidence type="ECO:0000313" key="3">
    <source>
        <dbReference type="Proteomes" id="UP001596470"/>
    </source>
</evidence>
<dbReference type="SUPFAM" id="SSF53448">
    <property type="entry name" value="Nucleotide-diphospho-sugar transferases"/>
    <property type="match status" value="1"/>
</dbReference>
<gene>
    <name evidence="2" type="ORF">ACFQS3_13870</name>
</gene>
<keyword evidence="2" id="KW-0808">Transferase</keyword>
<sequence length="526" mass="57373">MTHTPSERPDRAIVRRNGYEAVRPAGDLRPTRTVSVVVPAYLNQAKLDLTLAALTAQTYPGDLMDVVVADDGSEPPLRLPEVRPERTRIVRTPEGSWGIAAAVDAAIRASEGEVVLRLDSDVVPVRGHVEAHMRWHHAGDGFVVLGKLVFVDTDAADLRPEQVRDAVAAGGTRALFEGLEYDEDWQIGLVRESGGRIDDEVRAFITANGATVSFTRGMHDACGGLDRSMPLGSDTEFGYRLAQQGAVFVPEAEAGAWHLGVSQMKSARKKAGTRFRHQYMAGRVPSLRYLRNRPGLQWPVPYVEVVVEIGEARLEHVRTTLTSVLGGSLQDASAVLVGPWGELGAERVAPLDDPLLELRLIREAFGGDPRVSFSEAPDRTAAPTPFRLTLAAGAALEFDGLQSLVAHADGRRLGLVELEDPVEGRVAVLERTAAVNRALRLGLGADAAAIERVWGSGVEPADRWLRAAKGAEGALARRRRMARLELELTRLRADERYAAFEANRLGRFAVRVRRGLGRRVRRVLGR</sequence>
<comment type="caution">
    <text evidence="2">The sequence shown here is derived from an EMBL/GenBank/DDBJ whole genome shotgun (WGS) entry which is preliminary data.</text>
</comment>
<dbReference type="PANTHER" id="PTHR43685">
    <property type="entry name" value="GLYCOSYLTRANSFERASE"/>
    <property type="match status" value="1"/>
</dbReference>
<dbReference type="CDD" id="cd00761">
    <property type="entry name" value="Glyco_tranf_GTA_type"/>
    <property type="match status" value="1"/>
</dbReference>
<dbReference type="EC" id="2.4.-.-" evidence="2"/>
<keyword evidence="2" id="KW-0328">Glycosyltransferase</keyword>
<dbReference type="InterPro" id="IPR029044">
    <property type="entry name" value="Nucleotide-diphossugar_trans"/>
</dbReference>
<dbReference type="Proteomes" id="UP001596470">
    <property type="component" value="Unassembled WGS sequence"/>
</dbReference>
<dbReference type="Pfam" id="PF00535">
    <property type="entry name" value="Glycos_transf_2"/>
    <property type="match status" value="1"/>
</dbReference>
<dbReference type="InterPro" id="IPR050834">
    <property type="entry name" value="Glycosyltransf_2"/>
</dbReference>